<feature type="compositionally biased region" description="Polar residues" evidence="1">
    <location>
        <begin position="1"/>
        <end position="12"/>
    </location>
</feature>
<evidence type="ECO:0000313" key="2">
    <source>
        <dbReference type="EMBL" id="KAK8774300.1"/>
    </source>
</evidence>
<evidence type="ECO:0000256" key="1">
    <source>
        <dbReference type="SAM" id="MobiDB-lite"/>
    </source>
</evidence>
<evidence type="ECO:0000313" key="3">
    <source>
        <dbReference type="Proteomes" id="UP001321473"/>
    </source>
</evidence>
<name>A0AAQ4EHZ5_AMBAM</name>
<dbReference type="AlphaFoldDB" id="A0AAQ4EHZ5"/>
<comment type="caution">
    <text evidence="2">The sequence shown here is derived from an EMBL/GenBank/DDBJ whole genome shotgun (WGS) entry which is preliminary data.</text>
</comment>
<keyword evidence="3" id="KW-1185">Reference proteome</keyword>
<reference evidence="2 3" key="1">
    <citation type="journal article" date="2023" name="Arcadia Sci">
        <title>De novo assembly of a long-read Amblyomma americanum tick genome.</title>
        <authorList>
            <person name="Chou S."/>
            <person name="Poskanzer K.E."/>
            <person name="Rollins M."/>
            <person name="Thuy-Boun P.S."/>
        </authorList>
    </citation>
    <scope>NUCLEOTIDE SEQUENCE [LARGE SCALE GENOMIC DNA]</scope>
    <source>
        <strain evidence="2">F_SG_1</strain>
        <tissue evidence="2">Salivary glands</tissue>
    </source>
</reference>
<dbReference type="EMBL" id="JARKHS020015583">
    <property type="protein sequence ID" value="KAK8774300.1"/>
    <property type="molecule type" value="Genomic_DNA"/>
</dbReference>
<accession>A0AAQ4EHZ5</accession>
<feature type="region of interest" description="Disordered" evidence="1">
    <location>
        <begin position="1"/>
        <end position="35"/>
    </location>
</feature>
<protein>
    <submittedName>
        <fullName evidence="2">Uncharacterized protein</fullName>
    </submittedName>
</protein>
<organism evidence="2 3">
    <name type="scientific">Amblyomma americanum</name>
    <name type="common">Lone star tick</name>
    <dbReference type="NCBI Taxonomy" id="6943"/>
    <lineage>
        <taxon>Eukaryota</taxon>
        <taxon>Metazoa</taxon>
        <taxon>Ecdysozoa</taxon>
        <taxon>Arthropoda</taxon>
        <taxon>Chelicerata</taxon>
        <taxon>Arachnida</taxon>
        <taxon>Acari</taxon>
        <taxon>Parasitiformes</taxon>
        <taxon>Ixodida</taxon>
        <taxon>Ixodoidea</taxon>
        <taxon>Ixodidae</taxon>
        <taxon>Amblyomminae</taxon>
        <taxon>Amblyomma</taxon>
    </lineage>
</organism>
<gene>
    <name evidence="2" type="ORF">V5799_011169</name>
</gene>
<proteinExistence type="predicted"/>
<sequence length="239" mass="26277">MAAEGQCSSADQAESDGSDLHGQNAGPVEPDEHDLVYVPDNAKCPEGIRSQLRAWAVKHHIRIAAVNSLLDILRPRFTDLLKTQSALVSTRQSVPQQQRTRTQHIKILSSIFSAFHRRTAPCHRQRITEVGVSGTHSERHLDYRLPAAVLDAGRLFCTLYRWCSTGGGLGSCLASSVLLALIATPLLQFPAAFHRRTAPCHRQRITEVGVSGTHIGHHDRPCNGTMVTSAREFHMGPRS</sequence>
<dbReference type="Proteomes" id="UP001321473">
    <property type="component" value="Unassembled WGS sequence"/>
</dbReference>